<comment type="caution">
    <text evidence="2">The sequence shown here is derived from an EMBL/GenBank/DDBJ whole genome shotgun (WGS) entry which is preliminary data.</text>
</comment>
<dbReference type="Proteomes" id="UP000326757">
    <property type="component" value="Unassembled WGS sequence"/>
</dbReference>
<sequence>MSSSNISRKERRKKQTRLTFDSISAEVPAGSPAKNQGPSPAKVRYEKVSGGASMGNGGRVTRSGKSSGSPFKASFGINGKSGKKVKDGKINFGTSPTPAKKLPER</sequence>
<protein>
    <submittedName>
        <fullName evidence="2">Uncharacterized protein</fullName>
    </submittedName>
</protein>
<reference evidence="2 3" key="1">
    <citation type="submission" date="2019-06" db="EMBL/GenBank/DDBJ databases">
        <title>Genome Sequence of the Brown Rot Fungal Pathogen Monilinia laxa.</title>
        <authorList>
            <person name="De Miccolis Angelini R.M."/>
            <person name="Landi L."/>
            <person name="Abate D."/>
            <person name="Pollastro S."/>
            <person name="Romanazzi G."/>
            <person name="Faretra F."/>
        </authorList>
    </citation>
    <scope>NUCLEOTIDE SEQUENCE [LARGE SCALE GENOMIC DNA]</scope>
    <source>
        <strain evidence="2 3">Mlax316</strain>
    </source>
</reference>
<accession>A0A5N6KA10</accession>
<organism evidence="2 3">
    <name type="scientific">Monilinia laxa</name>
    <name type="common">Brown rot fungus</name>
    <name type="synonym">Sclerotinia laxa</name>
    <dbReference type="NCBI Taxonomy" id="61186"/>
    <lineage>
        <taxon>Eukaryota</taxon>
        <taxon>Fungi</taxon>
        <taxon>Dikarya</taxon>
        <taxon>Ascomycota</taxon>
        <taxon>Pezizomycotina</taxon>
        <taxon>Leotiomycetes</taxon>
        <taxon>Helotiales</taxon>
        <taxon>Sclerotiniaceae</taxon>
        <taxon>Monilinia</taxon>
    </lineage>
</organism>
<evidence type="ECO:0000313" key="3">
    <source>
        <dbReference type="Proteomes" id="UP000326757"/>
    </source>
</evidence>
<gene>
    <name evidence="2" type="ORF">EYC80_000203</name>
</gene>
<evidence type="ECO:0000256" key="1">
    <source>
        <dbReference type="SAM" id="MobiDB-lite"/>
    </source>
</evidence>
<proteinExistence type="predicted"/>
<dbReference type="AlphaFoldDB" id="A0A5N6KA10"/>
<feature type="region of interest" description="Disordered" evidence="1">
    <location>
        <begin position="1"/>
        <end position="105"/>
    </location>
</feature>
<evidence type="ECO:0000313" key="2">
    <source>
        <dbReference type="EMBL" id="KAB8299961.1"/>
    </source>
</evidence>
<keyword evidence="3" id="KW-1185">Reference proteome</keyword>
<name>A0A5N6KA10_MONLA</name>
<dbReference type="EMBL" id="VIGI01000005">
    <property type="protein sequence ID" value="KAB8299961.1"/>
    <property type="molecule type" value="Genomic_DNA"/>
</dbReference>